<organism evidence="1 2">
    <name type="scientific">Roseinatronobacter thiooxidans</name>
    <dbReference type="NCBI Taxonomy" id="121821"/>
    <lineage>
        <taxon>Bacteria</taxon>
        <taxon>Pseudomonadati</taxon>
        <taxon>Pseudomonadota</taxon>
        <taxon>Alphaproteobacteria</taxon>
        <taxon>Rhodobacterales</taxon>
        <taxon>Paracoccaceae</taxon>
        <taxon>Roseinatronobacter</taxon>
    </lineage>
</organism>
<evidence type="ECO:0000313" key="1">
    <source>
        <dbReference type="EMBL" id="PZX47201.1"/>
    </source>
</evidence>
<keyword evidence="2" id="KW-1185">Reference proteome</keyword>
<dbReference type="Proteomes" id="UP000249364">
    <property type="component" value="Unassembled WGS sequence"/>
</dbReference>
<dbReference type="AlphaFoldDB" id="A0A2W7QGB0"/>
<gene>
    <name evidence="1" type="ORF">LY56_00496</name>
</gene>
<protein>
    <submittedName>
        <fullName evidence="1">Uncharacterized protein</fullName>
    </submittedName>
</protein>
<dbReference type="OrthoDB" id="5625447at2"/>
<sequence length="91" mass="10152">MINETDILDMTCLTRAQIDAISKHEHIDAVSAAELGEYMMHIHHGPQKVQQMICEDIATALHNDDLSGARELYKALKEFLADHPEALRGNG</sequence>
<comment type="caution">
    <text evidence="1">The sequence shown here is derived from an EMBL/GenBank/DDBJ whole genome shotgun (WGS) entry which is preliminary data.</text>
</comment>
<proteinExistence type="predicted"/>
<dbReference type="STRING" id="121821.GCA_001870675_02727"/>
<dbReference type="EMBL" id="QKZQ01000002">
    <property type="protein sequence ID" value="PZX47201.1"/>
    <property type="molecule type" value="Genomic_DNA"/>
</dbReference>
<reference evidence="1 2" key="1">
    <citation type="submission" date="2018-06" db="EMBL/GenBank/DDBJ databases">
        <title>Genomic Encyclopedia of Archaeal and Bacterial Type Strains, Phase II (KMG-II): from individual species to whole genera.</title>
        <authorList>
            <person name="Goeker M."/>
        </authorList>
    </citation>
    <scope>NUCLEOTIDE SEQUENCE [LARGE SCALE GENOMIC DNA]</scope>
    <source>
        <strain evidence="1 2">DSM 13087</strain>
    </source>
</reference>
<name>A0A2W7QGB0_9RHOB</name>
<evidence type="ECO:0000313" key="2">
    <source>
        <dbReference type="Proteomes" id="UP000249364"/>
    </source>
</evidence>
<dbReference type="RefSeq" id="WP_071470616.1">
    <property type="nucleotide sequence ID" value="NZ_MEHT01000044.1"/>
</dbReference>
<accession>A0A2W7QGB0</accession>